<evidence type="ECO:0000256" key="1">
    <source>
        <dbReference type="ARBA" id="ARBA00001033"/>
    </source>
</evidence>
<dbReference type="Proteomes" id="UP000317940">
    <property type="component" value="Unassembled WGS sequence"/>
</dbReference>
<dbReference type="AlphaFoldDB" id="A0A561TW21"/>
<keyword evidence="3" id="KW-0460">Magnesium</keyword>
<evidence type="ECO:0000313" key="5">
    <source>
        <dbReference type="Proteomes" id="UP000317940"/>
    </source>
</evidence>
<protein>
    <recommendedName>
        <fullName evidence="2">inositol-phosphate phosphatase</fullName>
        <ecNumber evidence="2">3.1.3.25</ecNumber>
    </recommendedName>
</protein>
<evidence type="ECO:0000313" key="4">
    <source>
        <dbReference type="EMBL" id="TWF91302.1"/>
    </source>
</evidence>
<sequence>MVAACGKGGPLSDWDGVCHGALLVAAGVADVFLHLKAGPWDIAAVVPIVEEAGGRFSNLDGDRGISTGAALFTNGRVHDEVLELVRTDRG</sequence>
<feature type="binding site" evidence="3">
    <location>
        <position position="41"/>
    </location>
    <ligand>
        <name>Mg(2+)</name>
        <dbReference type="ChEBI" id="CHEBI:18420"/>
        <label>1</label>
        <note>catalytic</note>
    </ligand>
</feature>
<comment type="caution">
    <text evidence="4">The sequence shown here is derived from an EMBL/GenBank/DDBJ whole genome shotgun (WGS) entry which is preliminary data.</text>
</comment>
<organism evidence="4 5">
    <name type="scientific">Kitasatospora viridis</name>
    <dbReference type="NCBI Taxonomy" id="281105"/>
    <lineage>
        <taxon>Bacteria</taxon>
        <taxon>Bacillati</taxon>
        <taxon>Actinomycetota</taxon>
        <taxon>Actinomycetes</taxon>
        <taxon>Kitasatosporales</taxon>
        <taxon>Streptomycetaceae</taxon>
        <taxon>Kitasatospora</taxon>
    </lineage>
</organism>
<dbReference type="InterPro" id="IPR000760">
    <property type="entry name" value="Inositol_monophosphatase-like"/>
</dbReference>
<evidence type="ECO:0000256" key="3">
    <source>
        <dbReference type="PIRSR" id="PIRSR600760-2"/>
    </source>
</evidence>
<dbReference type="InterPro" id="IPR020550">
    <property type="entry name" value="Inositol_monophosphatase_CS"/>
</dbReference>
<dbReference type="GO" id="GO:0052834">
    <property type="term" value="F:inositol monophosphate phosphatase activity"/>
    <property type="evidence" value="ECO:0007669"/>
    <property type="project" value="UniProtKB-EC"/>
</dbReference>
<dbReference type="GO" id="GO:0046872">
    <property type="term" value="F:metal ion binding"/>
    <property type="evidence" value="ECO:0007669"/>
    <property type="project" value="UniProtKB-KW"/>
</dbReference>
<proteinExistence type="predicted"/>
<evidence type="ECO:0000256" key="2">
    <source>
        <dbReference type="ARBA" id="ARBA00013106"/>
    </source>
</evidence>
<dbReference type="SUPFAM" id="SSF56655">
    <property type="entry name" value="Carbohydrate phosphatase"/>
    <property type="match status" value="1"/>
</dbReference>
<keyword evidence="5" id="KW-1185">Reference proteome</keyword>
<dbReference type="GO" id="GO:0046854">
    <property type="term" value="P:phosphatidylinositol phosphate biosynthetic process"/>
    <property type="evidence" value="ECO:0007669"/>
    <property type="project" value="InterPro"/>
</dbReference>
<reference evidence="4 5" key="1">
    <citation type="submission" date="2019-06" db="EMBL/GenBank/DDBJ databases">
        <title>Sequencing the genomes of 1000 actinobacteria strains.</title>
        <authorList>
            <person name="Klenk H.-P."/>
        </authorList>
    </citation>
    <scope>NUCLEOTIDE SEQUENCE [LARGE SCALE GENOMIC DNA]</scope>
    <source>
        <strain evidence="4 5">DSM 44826</strain>
    </source>
</reference>
<comment type="cofactor">
    <cofactor evidence="3">
        <name>Mg(2+)</name>
        <dbReference type="ChEBI" id="CHEBI:18420"/>
    </cofactor>
</comment>
<dbReference type="Gene3D" id="3.40.190.80">
    <property type="match status" value="1"/>
</dbReference>
<name>A0A561TW21_9ACTN</name>
<dbReference type="EMBL" id="VIWT01000002">
    <property type="protein sequence ID" value="TWF91302.1"/>
    <property type="molecule type" value="Genomic_DNA"/>
</dbReference>
<dbReference type="PROSITE" id="PS00630">
    <property type="entry name" value="IMP_2"/>
    <property type="match status" value="1"/>
</dbReference>
<keyword evidence="3" id="KW-0479">Metal-binding</keyword>
<dbReference type="EC" id="3.1.3.25" evidence="2"/>
<comment type="catalytic activity">
    <reaction evidence="1">
        <text>a myo-inositol phosphate + H2O = myo-inositol + phosphate</text>
        <dbReference type="Rhea" id="RHEA:24056"/>
        <dbReference type="ChEBI" id="CHEBI:15377"/>
        <dbReference type="ChEBI" id="CHEBI:17268"/>
        <dbReference type="ChEBI" id="CHEBI:43474"/>
        <dbReference type="ChEBI" id="CHEBI:84139"/>
        <dbReference type="EC" id="3.1.3.25"/>
    </reaction>
</comment>
<accession>A0A561TW21</accession>
<gene>
    <name evidence="4" type="ORF">FHX73_12414</name>
</gene>
<dbReference type="Pfam" id="PF00459">
    <property type="entry name" value="Inositol_P"/>
    <property type="match status" value="1"/>
</dbReference>